<gene>
    <name evidence="8" type="primary">pstS</name>
    <name evidence="8" type="ORF">ACFQLX_17225</name>
</gene>
<evidence type="ECO:0000256" key="2">
    <source>
        <dbReference type="ARBA" id="ARBA00022448"/>
    </source>
</evidence>
<reference evidence="9" key="1">
    <citation type="journal article" date="2019" name="Int. J. Syst. Evol. Microbiol.">
        <title>The Global Catalogue of Microorganisms (GCM) 10K type strain sequencing project: providing services to taxonomists for standard genome sequencing and annotation.</title>
        <authorList>
            <consortium name="The Broad Institute Genomics Platform"/>
            <consortium name="The Broad Institute Genome Sequencing Center for Infectious Disease"/>
            <person name="Wu L."/>
            <person name="Ma J."/>
        </authorList>
    </citation>
    <scope>NUCLEOTIDE SEQUENCE [LARGE SCALE GENOMIC DNA]</scope>
    <source>
        <strain evidence="9">CGMCC 1.13681</strain>
    </source>
</reference>
<dbReference type="NCBIfam" id="TIGR00975">
    <property type="entry name" value="3a0107s03"/>
    <property type="match status" value="1"/>
</dbReference>
<evidence type="ECO:0000256" key="1">
    <source>
        <dbReference type="ARBA" id="ARBA00008725"/>
    </source>
</evidence>
<dbReference type="InterPro" id="IPR024370">
    <property type="entry name" value="PBP_domain"/>
</dbReference>
<dbReference type="SUPFAM" id="SSF53850">
    <property type="entry name" value="Periplasmic binding protein-like II"/>
    <property type="match status" value="1"/>
</dbReference>
<keyword evidence="5" id="KW-0472">Membrane</keyword>
<dbReference type="CDD" id="cd13565">
    <property type="entry name" value="PBP2_PstS"/>
    <property type="match status" value="1"/>
</dbReference>
<dbReference type="Pfam" id="PF12849">
    <property type="entry name" value="PBP_like_2"/>
    <property type="match status" value="1"/>
</dbReference>
<keyword evidence="5" id="KW-0812">Transmembrane</keyword>
<feature type="transmembrane region" description="Helical" evidence="5">
    <location>
        <begin position="545"/>
        <end position="565"/>
    </location>
</feature>
<feature type="compositionally biased region" description="Gly residues" evidence="4">
    <location>
        <begin position="450"/>
        <end position="499"/>
    </location>
</feature>
<dbReference type="InterPro" id="IPR050962">
    <property type="entry name" value="Phosphate-bind_PstS"/>
</dbReference>
<feature type="compositionally biased region" description="Polar residues" evidence="4">
    <location>
        <begin position="403"/>
        <end position="418"/>
    </location>
</feature>
<evidence type="ECO:0000256" key="5">
    <source>
        <dbReference type="SAM" id="Phobius"/>
    </source>
</evidence>
<feature type="compositionally biased region" description="Polar residues" evidence="4">
    <location>
        <begin position="433"/>
        <end position="448"/>
    </location>
</feature>
<evidence type="ECO:0000256" key="3">
    <source>
        <dbReference type="ARBA" id="ARBA00022592"/>
    </source>
</evidence>
<feature type="region of interest" description="Disordered" evidence="4">
    <location>
        <begin position="403"/>
        <end position="526"/>
    </location>
</feature>
<dbReference type="PANTHER" id="PTHR42996:SF1">
    <property type="entry name" value="PHOSPHATE-BINDING PROTEIN PSTS"/>
    <property type="match status" value="1"/>
</dbReference>
<accession>A0ABW2GGW0</accession>
<protein>
    <submittedName>
        <fullName evidence="8">Phosphate ABC transporter substrate-binding protein PstS</fullName>
    </submittedName>
</protein>
<sequence length="573" mass="58668">MSRTAPARRARAVARPLLTALLAALVVLCHQLPTSPAFAAGYVKVSGAGSTWSQNALDQWRANVKQYGMTVNYSGTGSSDGRNQFRNGTVDFAVSEIPYGIKDNGVVDQPPPRRYAYMPIVAGGTAFMYNLRIAGKRVTNLRLSGQVIAKIFTGGIRTWNDPAIKADNPGLAAALPARRIVPVVRSDGSGTTAQFTTWLADRHGGIWDAYCKRAGVSTMPCGTTSNYPTASGLGFVAQSGSSGVAGYVAGPANVGTITYVEYSYAKETTGFPVAKVLNENGYYVEPTASNVAVALTHAQIETDRSSPRYLTQKLHPVYTQSTDPRVYPLSSYSYMIVPTAVENNFSEAKGRSLGAFAYYFLCEGQRNVDDLGYSPLPVNLVKAGFEQVKKIPGVDAQRINLQGCRNPTFSSDGTNTLARTAPRPPACDKKGPTQCSTGTGGATQPTQVNGSGGGNGGSGGGSSNGGSATGGSSGGGSTTGADGGGTGGADGGGTDGGSATGAIDPDTGLPVNGADTGGGSQDGGGEAFAVPVTTSAAISGGLRTALMVIGGVLLVGLTFGPPLLARRLKGGQR</sequence>
<evidence type="ECO:0000313" key="9">
    <source>
        <dbReference type="Proteomes" id="UP001596413"/>
    </source>
</evidence>
<comment type="caution">
    <text evidence="8">The sequence shown here is derived from an EMBL/GenBank/DDBJ whole genome shotgun (WGS) entry which is preliminary data.</text>
</comment>
<comment type="similarity">
    <text evidence="1">Belongs to the PstS family.</text>
</comment>
<feature type="chain" id="PRO_5047265413" evidence="6">
    <location>
        <begin position="40"/>
        <end position="573"/>
    </location>
</feature>
<dbReference type="InterPro" id="IPR005673">
    <property type="entry name" value="ABC_phos-bd_PstS"/>
</dbReference>
<dbReference type="Gene3D" id="3.40.190.10">
    <property type="entry name" value="Periplasmic binding protein-like II"/>
    <property type="match status" value="2"/>
</dbReference>
<dbReference type="Proteomes" id="UP001596413">
    <property type="component" value="Unassembled WGS sequence"/>
</dbReference>
<name>A0ABW2GGW0_9ACTN</name>
<keyword evidence="9" id="KW-1185">Reference proteome</keyword>
<dbReference type="RefSeq" id="WP_386416096.1">
    <property type="nucleotide sequence ID" value="NZ_JBHSZO010000026.1"/>
</dbReference>
<evidence type="ECO:0000256" key="4">
    <source>
        <dbReference type="SAM" id="MobiDB-lite"/>
    </source>
</evidence>
<organism evidence="8 9">
    <name type="scientific">Streptomyces polyrhachis</name>
    <dbReference type="NCBI Taxonomy" id="1282885"/>
    <lineage>
        <taxon>Bacteria</taxon>
        <taxon>Bacillati</taxon>
        <taxon>Actinomycetota</taxon>
        <taxon>Actinomycetes</taxon>
        <taxon>Kitasatosporales</taxon>
        <taxon>Streptomycetaceae</taxon>
        <taxon>Streptomyces</taxon>
    </lineage>
</organism>
<feature type="signal peptide" evidence="6">
    <location>
        <begin position="1"/>
        <end position="39"/>
    </location>
</feature>
<evidence type="ECO:0000259" key="7">
    <source>
        <dbReference type="Pfam" id="PF12849"/>
    </source>
</evidence>
<keyword evidence="6" id="KW-0732">Signal</keyword>
<keyword evidence="2" id="KW-0813">Transport</keyword>
<evidence type="ECO:0000313" key="8">
    <source>
        <dbReference type="EMBL" id="MFC7219892.1"/>
    </source>
</evidence>
<proteinExistence type="inferred from homology"/>
<keyword evidence="3" id="KW-0592">Phosphate transport</keyword>
<dbReference type="PANTHER" id="PTHR42996">
    <property type="entry name" value="PHOSPHATE-BINDING PROTEIN PSTS"/>
    <property type="match status" value="1"/>
</dbReference>
<keyword evidence="5" id="KW-1133">Transmembrane helix</keyword>
<dbReference type="EMBL" id="JBHSZO010000026">
    <property type="protein sequence ID" value="MFC7219892.1"/>
    <property type="molecule type" value="Genomic_DNA"/>
</dbReference>
<evidence type="ECO:0000256" key="6">
    <source>
        <dbReference type="SAM" id="SignalP"/>
    </source>
</evidence>
<feature type="compositionally biased region" description="Gly residues" evidence="4">
    <location>
        <begin position="515"/>
        <end position="526"/>
    </location>
</feature>
<feature type="domain" description="PBP" evidence="7">
    <location>
        <begin position="40"/>
        <end position="362"/>
    </location>
</feature>